<protein>
    <submittedName>
        <fullName evidence="5">Apoptosis-antagonizing transcription factor, C-terminal</fullName>
    </submittedName>
</protein>
<dbReference type="AlphaFoldDB" id="A0AAW1LA97"/>
<feature type="compositionally biased region" description="Acidic residues" evidence="2">
    <location>
        <begin position="80"/>
        <end position="91"/>
    </location>
</feature>
<evidence type="ECO:0000256" key="2">
    <source>
        <dbReference type="SAM" id="MobiDB-lite"/>
    </source>
</evidence>
<accession>A0AAW1LA97</accession>
<dbReference type="Pfam" id="PF13339">
    <property type="entry name" value="AATF-Che1"/>
    <property type="match status" value="1"/>
</dbReference>
<organism evidence="5 6">
    <name type="scientific">Popillia japonica</name>
    <name type="common">Japanese beetle</name>
    <dbReference type="NCBI Taxonomy" id="7064"/>
    <lineage>
        <taxon>Eukaryota</taxon>
        <taxon>Metazoa</taxon>
        <taxon>Ecdysozoa</taxon>
        <taxon>Arthropoda</taxon>
        <taxon>Hexapoda</taxon>
        <taxon>Insecta</taxon>
        <taxon>Pterygota</taxon>
        <taxon>Neoptera</taxon>
        <taxon>Endopterygota</taxon>
        <taxon>Coleoptera</taxon>
        <taxon>Polyphaga</taxon>
        <taxon>Scarabaeiformia</taxon>
        <taxon>Scarabaeidae</taxon>
        <taxon>Rutelinae</taxon>
        <taxon>Popillia</taxon>
    </lineage>
</organism>
<dbReference type="GO" id="GO:0005730">
    <property type="term" value="C:nucleolus"/>
    <property type="evidence" value="ECO:0007669"/>
    <property type="project" value="TreeGrafter"/>
</dbReference>
<reference evidence="5 6" key="1">
    <citation type="journal article" date="2024" name="BMC Genomics">
        <title>De novo assembly and annotation of Popillia japonica's genome with initial clues to its potential as an invasive pest.</title>
        <authorList>
            <person name="Cucini C."/>
            <person name="Boschi S."/>
            <person name="Funari R."/>
            <person name="Cardaioli E."/>
            <person name="Iannotti N."/>
            <person name="Marturano G."/>
            <person name="Paoli F."/>
            <person name="Bruttini M."/>
            <person name="Carapelli A."/>
            <person name="Frati F."/>
            <person name="Nardi F."/>
        </authorList>
    </citation>
    <scope>NUCLEOTIDE SEQUENCE [LARGE SCALE GENOMIC DNA]</scope>
    <source>
        <strain evidence="5">DMR45628</strain>
    </source>
</reference>
<dbReference type="InterPro" id="IPR025160">
    <property type="entry name" value="AATF"/>
</dbReference>
<evidence type="ECO:0000259" key="3">
    <source>
        <dbReference type="Pfam" id="PF08164"/>
    </source>
</evidence>
<feature type="domain" description="AATF leucine zipper-containing" evidence="4">
    <location>
        <begin position="148"/>
        <end position="287"/>
    </location>
</feature>
<evidence type="ECO:0000256" key="1">
    <source>
        <dbReference type="ARBA" id="ARBA00008966"/>
    </source>
</evidence>
<dbReference type="GO" id="GO:0006357">
    <property type="term" value="P:regulation of transcription by RNA polymerase II"/>
    <property type="evidence" value="ECO:0007669"/>
    <property type="project" value="TreeGrafter"/>
</dbReference>
<dbReference type="InterPro" id="IPR039223">
    <property type="entry name" value="AATF/Bfr2"/>
</dbReference>
<feature type="compositionally biased region" description="Polar residues" evidence="2">
    <location>
        <begin position="126"/>
        <end position="136"/>
    </location>
</feature>
<name>A0AAW1LA97_POPJA</name>
<sequence length="455" mass="52832">MIRNKTEKNNQSLTNTVLNVLSVAPSLIDPEDSNDSIPKIEEFHELDGQDIPTGKYRNTTILLDDEKYLGRKSSRNDLKVDEEESESDDANSNDGLVSPEYSFDDSNYDEESTSSEEAESVSETSINHQVINKDSNETSAITPAPILQKDICVRNQVTIWENLLEIRIQLQKVLINANKLSQVKEADLNFDQTRRTTEDVLDKLLSLQRFLLKRNSETGKLSGIERIDSNNSVSHTKVESSDNEDKADSEEIPHKRLKLNNYEERINNIFTAYVPYRNSVIQKWNDKTRIVGPKSSVPVFSVVNQIENILNDKQKLIQKTRLRRTDYNIGKNTETAEKNNEYDPEIFDARLRRTDYNIGKNTETAEKNNEYDPEIFDDNDFYHQLLRAFIEIKTTDTIDPIKLSRKWIDLQNIRKKMKRDIDTRATKGRKLRVFQVMSYEKYCRSVVYKRMHNTS</sequence>
<dbReference type="InterPro" id="IPR012617">
    <property type="entry name" value="AATF_C"/>
</dbReference>
<proteinExistence type="inferred from homology"/>
<feature type="region of interest" description="Disordered" evidence="2">
    <location>
        <begin position="232"/>
        <end position="251"/>
    </location>
</feature>
<comment type="caution">
    <text evidence="5">The sequence shown here is derived from an EMBL/GenBank/DDBJ whole genome shotgun (WGS) entry which is preliminary data.</text>
</comment>
<feature type="domain" description="Apoptosis-antagonizing transcription factor C-terminal" evidence="3">
    <location>
        <begin position="382"/>
        <end position="434"/>
    </location>
</feature>
<feature type="region of interest" description="Disordered" evidence="2">
    <location>
        <begin position="74"/>
        <end position="136"/>
    </location>
</feature>
<feature type="compositionally biased region" description="Basic and acidic residues" evidence="2">
    <location>
        <begin position="236"/>
        <end position="251"/>
    </location>
</feature>
<dbReference type="EMBL" id="JASPKY010000133">
    <property type="protein sequence ID" value="KAK9731374.1"/>
    <property type="molecule type" value="Genomic_DNA"/>
</dbReference>
<dbReference type="Pfam" id="PF08164">
    <property type="entry name" value="TRAUB"/>
    <property type="match status" value="1"/>
</dbReference>
<gene>
    <name evidence="5" type="ORF">QE152_g13682</name>
</gene>
<dbReference type="Proteomes" id="UP001458880">
    <property type="component" value="Unassembled WGS sequence"/>
</dbReference>
<evidence type="ECO:0000313" key="6">
    <source>
        <dbReference type="Proteomes" id="UP001458880"/>
    </source>
</evidence>
<evidence type="ECO:0000313" key="5">
    <source>
        <dbReference type="EMBL" id="KAK9731374.1"/>
    </source>
</evidence>
<keyword evidence="6" id="KW-1185">Reference proteome</keyword>
<comment type="similarity">
    <text evidence="1">Belongs to the AATF family.</text>
</comment>
<evidence type="ECO:0000259" key="4">
    <source>
        <dbReference type="Pfam" id="PF13339"/>
    </source>
</evidence>
<dbReference type="PANTHER" id="PTHR15565">
    <property type="entry name" value="AATF PROTEIN APOPTOSIS ANTAGONIZING TRANSCRIPTION FACTOR"/>
    <property type="match status" value="1"/>
</dbReference>
<feature type="compositionally biased region" description="Acidic residues" evidence="2">
    <location>
        <begin position="102"/>
        <end position="120"/>
    </location>
</feature>
<dbReference type="PANTHER" id="PTHR15565:SF0">
    <property type="entry name" value="PROTEIN AATF"/>
    <property type="match status" value="1"/>
</dbReference>